<dbReference type="EMBL" id="CM045882">
    <property type="protein sequence ID" value="KAI7935705.1"/>
    <property type="molecule type" value="Genomic_DNA"/>
</dbReference>
<organism evidence="1 2">
    <name type="scientific">Puccinia striiformis f. sp. tritici</name>
    <dbReference type="NCBI Taxonomy" id="168172"/>
    <lineage>
        <taxon>Eukaryota</taxon>
        <taxon>Fungi</taxon>
        <taxon>Dikarya</taxon>
        <taxon>Basidiomycota</taxon>
        <taxon>Pucciniomycotina</taxon>
        <taxon>Pucciniomycetes</taxon>
        <taxon>Pucciniales</taxon>
        <taxon>Pucciniaceae</taxon>
        <taxon>Puccinia</taxon>
    </lineage>
</organism>
<reference evidence="1 2" key="3">
    <citation type="journal article" date="2022" name="Microbiol. Spectr.">
        <title>Folding features and dynamics of 3D genome architecture in plant fungal pathogens.</title>
        <authorList>
            <person name="Xia C."/>
        </authorList>
    </citation>
    <scope>NUCLEOTIDE SEQUENCE [LARGE SCALE GENOMIC DNA]</scope>
    <source>
        <strain evidence="1 2">93-210</strain>
    </source>
</reference>
<evidence type="ECO:0000313" key="1">
    <source>
        <dbReference type="EMBL" id="KAI7935705.1"/>
    </source>
</evidence>
<proteinExistence type="predicted"/>
<sequence>MFFAPGITVAEREGLCRQVVDFSKAQANGFKAAYKDVFRDPSDVNASAMLKGCHQHYITQVARIKGNRGLIMADEEPEFFERCMELLKLPAAGEPNHEERVDHIRRRYPKIRKWLDWWTMADVEAMLFPSRRPMLEDHPDGNDGLPDTTNAQESLHRLYYMFSDGKASLLVGMVDMFAFVTMLAEDWHAVMRGVSINYGAQKVKDIGLTLGMSQKRKRYANDGRPPDTTDALVEIGAQKPKHAKLGRPRNSPNINKTPGSVFASYRAAPSDSDRANRCWMAAALEGLYALYTPLWIRGINGKGNDLFTYLTKHFSSRKTYEMTMAGSLGSILSKAQGKFFDMARQAYPGRFNPGVFASCDYFIEILLDPKQHPKNNHLHNLFGFAIRREFSCEAHPDIKQAPLAMERTHHVLTISSDMFGEARLSYGDVGKLLTLWETDGLPLHSGRVCKSCLESKPLFKPPTPTKKKKQAKKPKITRVASEVEVLTDYINISGDNQHYLLEHSHLHFPDDLPPLHLNIHLDVTSIQDETRKRDFMDGTDWPFKLTLGGYVYTLLACGFWNTYHYWGKVLQTSAGMTGVWLHNDADNHGYAQLINRVPGSIAGKAPHTSWLLYSRTWTPSETQFMEESIEKIRRDNPKPVGELPFLQAKALLHSLHASVAIPHNPTMPQGSLSAFQSNPPATSHSNPPTTTLQASTLSQVTPTQVPSFEVTPAVEDPSPAALSHRPILTLTQVSANTSENLSVVHDNRDMSDLCALLDSVQDTDVYDNTGHTSQPSNTEPKPNIPSDPIQKVFNNNSIPPPPPPRLTLKLKRPAPPVSQGPTPHSTTSLSNTVPKPVLKAVIDPDLMNLCSDKDSVYKVTGVLQLNGTVSRVDGQGHPTGNPDGICECQPTGINCNTRPSAPIFDGPPVFCANPVTNKCDAPAPQKLCSPAGSKYQVVGVIHPDGSVSSVDASGSVSPRASGICTCTPNGVPKCHLAPTNTVFSPLVFCANRQTNKC</sequence>
<protein>
    <submittedName>
        <fullName evidence="1">Uncharacterized protein</fullName>
    </submittedName>
</protein>
<reference evidence="2" key="2">
    <citation type="journal article" date="2018" name="Mol. Plant Microbe Interact.">
        <title>Genome sequence resources for the wheat stripe rust pathogen (Puccinia striiformis f. sp. tritici) and the barley stripe rust pathogen (Puccinia striiformis f. sp. hordei).</title>
        <authorList>
            <person name="Xia C."/>
            <person name="Wang M."/>
            <person name="Yin C."/>
            <person name="Cornejo O.E."/>
            <person name="Hulbert S.H."/>
            <person name="Chen X."/>
        </authorList>
    </citation>
    <scope>NUCLEOTIDE SEQUENCE [LARGE SCALE GENOMIC DNA]</scope>
    <source>
        <strain evidence="2">93-210</strain>
    </source>
</reference>
<comment type="caution">
    <text evidence="1">The sequence shown here is derived from an EMBL/GenBank/DDBJ whole genome shotgun (WGS) entry which is preliminary data.</text>
</comment>
<evidence type="ECO:0000313" key="2">
    <source>
        <dbReference type="Proteomes" id="UP001060170"/>
    </source>
</evidence>
<reference evidence="2" key="1">
    <citation type="journal article" date="2018" name="BMC Genomics">
        <title>Genomic insights into host adaptation between the wheat stripe rust pathogen (Puccinia striiformis f. sp. tritici) and the barley stripe rust pathogen (Puccinia striiformis f. sp. hordei).</title>
        <authorList>
            <person name="Xia C."/>
            <person name="Wang M."/>
            <person name="Yin C."/>
            <person name="Cornejo O.E."/>
            <person name="Hulbert S.H."/>
            <person name="Chen X."/>
        </authorList>
    </citation>
    <scope>NUCLEOTIDE SEQUENCE [LARGE SCALE GENOMIC DNA]</scope>
    <source>
        <strain evidence="2">93-210</strain>
    </source>
</reference>
<gene>
    <name evidence="1" type="ORF">MJO28_016576</name>
</gene>
<accession>A0ACC0DNC4</accession>
<keyword evidence="2" id="KW-1185">Reference proteome</keyword>
<name>A0ACC0DNC4_9BASI</name>
<dbReference type="Proteomes" id="UP001060170">
    <property type="component" value="Chromosome 18"/>
</dbReference>